<feature type="domain" description="Glyoxalase-like" evidence="1">
    <location>
        <begin position="11"/>
        <end position="136"/>
    </location>
</feature>
<protein>
    <recommendedName>
        <fullName evidence="1">Glyoxalase-like domain-containing protein</fullName>
    </recommendedName>
</protein>
<organism evidence="2 3">
    <name type="scientific">Nocardia transvalensis</name>
    <dbReference type="NCBI Taxonomy" id="37333"/>
    <lineage>
        <taxon>Bacteria</taxon>
        <taxon>Bacillati</taxon>
        <taxon>Actinomycetota</taxon>
        <taxon>Actinomycetes</taxon>
        <taxon>Mycobacteriales</taxon>
        <taxon>Nocardiaceae</taxon>
        <taxon>Nocardia</taxon>
    </lineage>
</organism>
<dbReference type="EMBL" id="JACHIT010000001">
    <property type="protein sequence ID" value="MBB5914031.1"/>
    <property type="molecule type" value="Genomic_DNA"/>
</dbReference>
<name>A0A7W9PDP3_9NOCA</name>
<dbReference type="AlphaFoldDB" id="A0A7W9PDP3"/>
<dbReference type="Pfam" id="PF18029">
    <property type="entry name" value="Glyoxalase_6"/>
    <property type="match status" value="1"/>
</dbReference>
<keyword evidence="3" id="KW-1185">Reference proteome</keyword>
<dbReference type="RefSeq" id="WP_040751559.1">
    <property type="nucleotide sequence ID" value="NZ_JACHIT010000001.1"/>
</dbReference>
<evidence type="ECO:0000313" key="3">
    <source>
        <dbReference type="Proteomes" id="UP000540412"/>
    </source>
</evidence>
<sequence length="145" mass="16113">MTESFPTVRSTVLDTTDPRGLAEFYRRLLGYDYRPGDEPPADGEPDTADWLVLLDPAGRVRLAFQGVPELPAPTWPNPDVPQQLHLDMSVPGTDELRAQDARVHELGGTRLYDRSDDPVEPLYVYADPAGHPFCIFVVPPASEEL</sequence>
<evidence type="ECO:0000259" key="1">
    <source>
        <dbReference type="Pfam" id="PF18029"/>
    </source>
</evidence>
<accession>A0A7W9PDP3</accession>
<dbReference type="InterPro" id="IPR041581">
    <property type="entry name" value="Glyoxalase_6"/>
</dbReference>
<proteinExistence type="predicted"/>
<dbReference type="Proteomes" id="UP000540412">
    <property type="component" value="Unassembled WGS sequence"/>
</dbReference>
<reference evidence="2 3" key="1">
    <citation type="submission" date="2020-08" db="EMBL/GenBank/DDBJ databases">
        <title>Sequencing the genomes of 1000 actinobacteria strains.</title>
        <authorList>
            <person name="Klenk H.-P."/>
        </authorList>
    </citation>
    <scope>NUCLEOTIDE SEQUENCE [LARGE SCALE GENOMIC DNA]</scope>
    <source>
        <strain evidence="2 3">DSM 43582</strain>
    </source>
</reference>
<evidence type="ECO:0000313" key="2">
    <source>
        <dbReference type="EMBL" id="MBB5914031.1"/>
    </source>
</evidence>
<gene>
    <name evidence="2" type="ORF">BJY24_002898</name>
</gene>
<dbReference type="SUPFAM" id="SSF54593">
    <property type="entry name" value="Glyoxalase/Bleomycin resistance protein/Dihydroxybiphenyl dioxygenase"/>
    <property type="match status" value="1"/>
</dbReference>
<dbReference type="PANTHER" id="PTHR35908">
    <property type="entry name" value="HYPOTHETICAL FUSION PROTEIN"/>
    <property type="match status" value="1"/>
</dbReference>
<dbReference type="PANTHER" id="PTHR35908:SF1">
    <property type="entry name" value="CONSERVED PROTEIN"/>
    <property type="match status" value="1"/>
</dbReference>
<dbReference type="Gene3D" id="3.10.180.10">
    <property type="entry name" value="2,3-Dihydroxybiphenyl 1,2-Dioxygenase, domain 1"/>
    <property type="match status" value="1"/>
</dbReference>
<comment type="caution">
    <text evidence="2">The sequence shown here is derived from an EMBL/GenBank/DDBJ whole genome shotgun (WGS) entry which is preliminary data.</text>
</comment>
<dbReference type="InterPro" id="IPR029068">
    <property type="entry name" value="Glyas_Bleomycin-R_OHBP_Dase"/>
</dbReference>
<dbReference type="CDD" id="cd06587">
    <property type="entry name" value="VOC"/>
    <property type="match status" value="1"/>
</dbReference>